<feature type="transmembrane region" description="Helical" evidence="1">
    <location>
        <begin position="28"/>
        <end position="52"/>
    </location>
</feature>
<name>A0AA48SFM0_9SECO</name>
<accession>A0AA48SFM0</accession>
<evidence type="ECO:0000313" key="2">
    <source>
        <dbReference type="EMBL" id="DBA13300.1"/>
    </source>
</evidence>
<proteinExistence type="predicted"/>
<keyword evidence="1" id="KW-1133">Transmembrane helix</keyword>
<keyword evidence="1" id="KW-0812">Transmembrane</keyword>
<reference evidence="2" key="1">
    <citation type="journal article" date="2023" name="Virology">
        <title>Broadening the host range and genetic diversity of waikaviruses.</title>
        <authorList>
            <person name="Sidharthan V.K."/>
            <person name="Rajeswari V."/>
            <person name="Baranwal V.K."/>
        </authorList>
    </citation>
    <scope>NUCLEOTIDE SEQUENCE</scope>
    <source>
        <strain evidence="2">Cam sin</strain>
    </source>
</reference>
<evidence type="ECO:0000256" key="1">
    <source>
        <dbReference type="SAM" id="Phobius"/>
    </source>
</evidence>
<dbReference type="EMBL" id="BK062984">
    <property type="protein sequence ID" value="DBA13300.1"/>
    <property type="molecule type" value="Genomic_RNA"/>
</dbReference>
<protein>
    <submittedName>
        <fullName evidence="2">ORFX protein</fullName>
    </submittedName>
</protein>
<sequence>MIKALILSGLGLLIVGLCLTFMGLLLKVLPVILVSIPVLFLALFAIVFGVVITPVESGYMIGNVPVPGYLTPGARGNQAVPGRPIVQNAPVRRGMRA</sequence>
<organism evidence="2">
    <name type="scientific">Camellia virus B</name>
    <dbReference type="NCBI Taxonomy" id="3027336"/>
    <lineage>
        <taxon>Viruses</taxon>
        <taxon>Riboviria</taxon>
        <taxon>Orthornavirae</taxon>
        <taxon>Pisuviricota</taxon>
        <taxon>Pisoniviricetes</taxon>
        <taxon>Picornavirales</taxon>
        <taxon>Secoviridae</taxon>
        <taxon>Waikavirus</taxon>
        <taxon>Actinidivirus</taxon>
        <taxon>Waikavirus betacamelliae</taxon>
    </lineage>
</organism>
<keyword evidence="1" id="KW-0472">Membrane</keyword>